<evidence type="ECO:0000313" key="1">
    <source>
        <dbReference type="EMBL" id="TKD10042.1"/>
    </source>
</evidence>
<dbReference type="AlphaFoldDB" id="A0A4U1JFJ7"/>
<dbReference type="Proteomes" id="UP000309215">
    <property type="component" value="Unassembled WGS sequence"/>
</dbReference>
<comment type="caution">
    <text evidence="1">The sequence shown here is derived from an EMBL/GenBank/DDBJ whole genome shotgun (WGS) entry which is preliminary data.</text>
</comment>
<gene>
    <name evidence="1" type="ORF">E8A74_10610</name>
</gene>
<accession>A0A4U1JFJ7</accession>
<evidence type="ECO:0000313" key="2">
    <source>
        <dbReference type="Proteomes" id="UP000309215"/>
    </source>
</evidence>
<proteinExistence type="predicted"/>
<protein>
    <submittedName>
        <fullName evidence="1">Uncharacterized protein</fullName>
    </submittedName>
</protein>
<keyword evidence="2" id="KW-1185">Reference proteome</keyword>
<reference evidence="1 2" key="1">
    <citation type="submission" date="2019-04" db="EMBL/GenBank/DDBJ databases">
        <authorList>
            <person name="Li Y."/>
            <person name="Wang J."/>
        </authorList>
    </citation>
    <scope>NUCLEOTIDE SEQUENCE [LARGE SCALE GENOMIC DNA]</scope>
    <source>
        <strain evidence="1 2">DSM 14668</strain>
    </source>
</reference>
<dbReference type="OrthoDB" id="5382295at2"/>
<dbReference type="EMBL" id="SSMQ01000008">
    <property type="protein sequence ID" value="TKD10042.1"/>
    <property type="molecule type" value="Genomic_DNA"/>
</dbReference>
<sequence length="74" mass="8451">MRGEDVIYVATPGGGSTTEFRRDPRISGATFATFVNEAHDWPTHIRYERVGEALKVRVHGRPDQFETSFTLTRR</sequence>
<name>A0A4U1JFJ7_9BACT</name>
<organism evidence="1 2">
    <name type="scientific">Polyangium fumosum</name>
    <dbReference type="NCBI Taxonomy" id="889272"/>
    <lineage>
        <taxon>Bacteria</taxon>
        <taxon>Pseudomonadati</taxon>
        <taxon>Myxococcota</taxon>
        <taxon>Polyangia</taxon>
        <taxon>Polyangiales</taxon>
        <taxon>Polyangiaceae</taxon>
        <taxon>Polyangium</taxon>
    </lineage>
</organism>